<keyword evidence="2" id="KW-1185">Reference proteome</keyword>
<gene>
    <name evidence="1" type="ORF">ACFQ08_03585</name>
</gene>
<proteinExistence type="predicted"/>
<name>A0ABW3DLY0_9ACTN</name>
<protein>
    <submittedName>
        <fullName evidence="1">Uncharacterized protein</fullName>
    </submittedName>
</protein>
<comment type="caution">
    <text evidence="1">The sequence shown here is derived from an EMBL/GenBank/DDBJ whole genome shotgun (WGS) entry which is preliminary data.</text>
</comment>
<evidence type="ECO:0000313" key="2">
    <source>
        <dbReference type="Proteomes" id="UP001597024"/>
    </source>
</evidence>
<evidence type="ECO:0000313" key="1">
    <source>
        <dbReference type="EMBL" id="MFD0883642.1"/>
    </source>
</evidence>
<dbReference type="EMBL" id="JBHTHX010000057">
    <property type="protein sequence ID" value="MFD0883642.1"/>
    <property type="molecule type" value="Genomic_DNA"/>
</dbReference>
<accession>A0ABW3DLY0</accession>
<organism evidence="1 2">
    <name type="scientific">Streptosporangium algeriense</name>
    <dbReference type="NCBI Taxonomy" id="1682748"/>
    <lineage>
        <taxon>Bacteria</taxon>
        <taxon>Bacillati</taxon>
        <taxon>Actinomycetota</taxon>
        <taxon>Actinomycetes</taxon>
        <taxon>Streptosporangiales</taxon>
        <taxon>Streptosporangiaceae</taxon>
        <taxon>Streptosporangium</taxon>
    </lineage>
</organism>
<reference evidence="2" key="1">
    <citation type="journal article" date="2019" name="Int. J. Syst. Evol. Microbiol.">
        <title>The Global Catalogue of Microorganisms (GCM) 10K type strain sequencing project: providing services to taxonomists for standard genome sequencing and annotation.</title>
        <authorList>
            <consortium name="The Broad Institute Genomics Platform"/>
            <consortium name="The Broad Institute Genome Sequencing Center for Infectious Disease"/>
            <person name="Wu L."/>
            <person name="Ma J."/>
        </authorList>
    </citation>
    <scope>NUCLEOTIDE SEQUENCE [LARGE SCALE GENOMIC DNA]</scope>
    <source>
        <strain evidence="2">CCUG 62974</strain>
    </source>
</reference>
<dbReference type="Proteomes" id="UP001597024">
    <property type="component" value="Unassembled WGS sequence"/>
</dbReference>
<feature type="non-terminal residue" evidence="1">
    <location>
        <position position="1"/>
    </location>
</feature>
<sequence>LPALPAPATPGDPAAPVELLTSDEKGHREARVFERAAWRAEIYWACERIRADPTSRARVVPAGVSGTQLSTRRCTSAGWDATLPTRCRP</sequence>